<evidence type="ECO:0008006" key="3">
    <source>
        <dbReference type="Google" id="ProtNLM"/>
    </source>
</evidence>
<dbReference type="Proteomes" id="UP000001307">
    <property type="component" value="Unassembled WGS sequence"/>
</dbReference>
<dbReference type="EMBL" id="FN653018">
    <property type="protein sequence ID" value="CBY22284.1"/>
    <property type="molecule type" value="Genomic_DNA"/>
</dbReference>
<name>E4WY40_OIKDI</name>
<sequence>MENDQLKDFITERYTSAEDQRDITNDLLDLCLHKNSRDNMSAILVSLENPPDTDQTKVNDFKKIDENIKSDMKEYLGQGDVQRPTIDQVVGHFDEKEYIKNADEIGGVPASLAKRGFITRSYESTIANNKLHS</sequence>
<dbReference type="InParanoid" id="E4WY40"/>
<reference evidence="1" key="1">
    <citation type="journal article" date="2010" name="Science">
        <title>Plasticity of animal genome architecture unmasked by rapid evolution of a pelagic tunicate.</title>
        <authorList>
            <person name="Denoeud F."/>
            <person name="Henriet S."/>
            <person name="Mungpakdee S."/>
            <person name="Aury J.M."/>
            <person name="Da Silva C."/>
            <person name="Brinkmann H."/>
            <person name="Mikhaleva J."/>
            <person name="Olsen L.C."/>
            <person name="Jubin C."/>
            <person name="Canestro C."/>
            <person name="Bouquet J.M."/>
            <person name="Danks G."/>
            <person name="Poulain J."/>
            <person name="Campsteijn C."/>
            <person name="Adamski M."/>
            <person name="Cross I."/>
            <person name="Yadetie F."/>
            <person name="Muffato M."/>
            <person name="Louis A."/>
            <person name="Butcher S."/>
            <person name="Tsagkogeorga G."/>
            <person name="Konrad A."/>
            <person name="Singh S."/>
            <person name="Jensen M.F."/>
            <person name="Cong E.H."/>
            <person name="Eikeseth-Otteraa H."/>
            <person name="Noel B."/>
            <person name="Anthouard V."/>
            <person name="Porcel B.M."/>
            <person name="Kachouri-Lafond R."/>
            <person name="Nishino A."/>
            <person name="Ugolini M."/>
            <person name="Chourrout P."/>
            <person name="Nishida H."/>
            <person name="Aasland R."/>
            <person name="Huzurbazar S."/>
            <person name="Westhof E."/>
            <person name="Delsuc F."/>
            <person name="Lehrach H."/>
            <person name="Reinhardt R."/>
            <person name="Weissenbach J."/>
            <person name="Roy S.W."/>
            <person name="Artiguenave F."/>
            <person name="Postlethwait J.H."/>
            <person name="Manak J.R."/>
            <person name="Thompson E.M."/>
            <person name="Jaillon O."/>
            <person name="Du Pasquier L."/>
            <person name="Boudinot P."/>
            <person name="Liberles D.A."/>
            <person name="Volff J.N."/>
            <person name="Philippe H."/>
            <person name="Lenhard B."/>
            <person name="Roest Crollius H."/>
            <person name="Wincker P."/>
            <person name="Chourrout D."/>
        </authorList>
    </citation>
    <scope>NUCLEOTIDE SEQUENCE [LARGE SCALE GENOMIC DNA]</scope>
</reference>
<accession>E4WY40</accession>
<keyword evidence="2" id="KW-1185">Reference proteome</keyword>
<dbReference type="InterPro" id="IPR036457">
    <property type="entry name" value="PPM-type-like_dom_sf"/>
</dbReference>
<evidence type="ECO:0000313" key="1">
    <source>
        <dbReference type="EMBL" id="CBY22284.1"/>
    </source>
</evidence>
<proteinExistence type="predicted"/>
<dbReference type="AlphaFoldDB" id="E4WY40"/>
<dbReference type="Gene3D" id="3.60.40.10">
    <property type="entry name" value="PPM-type phosphatase domain"/>
    <property type="match status" value="1"/>
</dbReference>
<dbReference type="SUPFAM" id="SSF81606">
    <property type="entry name" value="PP2C-like"/>
    <property type="match status" value="1"/>
</dbReference>
<protein>
    <recommendedName>
        <fullName evidence="3">PPM-type phosphatase domain-containing protein</fullName>
    </recommendedName>
</protein>
<evidence type="ECO:0000313" key="2">
    <source>
        <dbReference type="Proteomes" id="UP000001307"/>
    </source>
</evidence>
<gene>
    <name evidence="1" type="ORF">GSOID_T00011839001</name>
</gene>
<dbReference type="OrthoDB" id="10264738at2759"/>
<organism evidence="1">
    <name type="scientific">Oikopleura dioica</name>
    <name type="common">Tunicate</name>
    <dbReference type="NCBI Taxonomy" id="34765"/>
    <lineage>
        <taxon>Eukaryota</taxon>
        <taxon>Metazoa</taxon>
        <taxon>Chordata</taxon>
        <taxon>Tunicata</taxon>
        <taxon>Appendicularia</taxon>
        <taxon>Copelata</taxon>
        <taxon>Oikopleuridae</taxon>
        <taxon>Oikopleura</taxon>
    </lineage>
</organism>